<dbReference type="Gene3D" id="3.40.50.12780">
    <property type="entry name" value="N-terminal domain of ligase-like"/>
    <property type="match status" value="1"/>
</dbReference>
<dbReference type="EMBL" id="CAJPDR010000449">
    <property type="protein sequence ID" value="CAF9936635.1"/>
    <property type="molecule type" value="Genomic_DNA"/>
</dbReference>
<reference evidence="1" key="1">
    <citation type="submission" date="2021-03" db="EMBL/GenBank/DDBJ databases">
        <authorList>
            <person name="Tagirdzhanova G."/>
        </authorList>
    </citation>
    <scope>NUCLEOTIDE SEQUENCE</scope>
</reference>
<evidence type="ECO:0000313" key="1">
    <source>
        <dbReference type="EMBL" id="CAF9936635.1"/>
    </source>
</evidence>
<dbReference type="Proteomes" id="UP000664203">
    <property type="component" value="Unassembled WGS sequence"/>
</dbReference>
<name>A0A8H3IZG5_9LECA</name>
<proteinExistence type="predicted"/>
<accession>A0A8H3IZG5</accession>
<gene>
    <name evidence="1" type="ORF">ALECFALPRED_006906</name>
</gene>
<sequence>MIMELITDTGNLITEEGAKGNVVITNLIRRLMPVIRYPLGDAAEWVDYRSRRFRLCGRSSVGVRVRPASYDMTSLKEIVSNSMKDEEVNGFQVVLRRAQGMDEIVFRIACKPENPEQSSQEVQEEMDRVHEQWAEEVAESFVNPLLIE</sequence>
<evidence type="ECO:0000313" key="2">
    <source>
        <dbReference type="Proteomes" id="UP000664203"/>
    </source>
</evidence>
<dbReference type="OrthoDB" id="5360374at2759"/>
<dbReference type="InterPro" id="IPR042099">
    <property type="entry name" value="ANL_N_sf"/>
</dbReference>
<dbReference type="AlphaFoldDB" id="A0A8H3IZG5"/>
<protein>
    <submittedName>
        <fullName evidence="1">Uncharacterized protein</fullName>
    </submittedName>
</protein>
<keyword evidence="2" id="KW-1185">Reference proteome</keyword>
<comment type="caution">
    <text evidence="1">The sequence shown here is derived from an EMBL/GenBank/DDBJ whole genome shotgun (WGS) entry which is preliminary data.</text>
</comment>
<organism evidence="1 2">
    <name type="scientific">Alectoria fallacina</name>
    <dbReference type="NCBI Taxonomy" id="1903189"/>
    <lineage>
        <taxon>Eukaryota</taxon>
        <taxon>Fungi</taxon>
        <taxon>Dikarya</taxon>
        <taxon>Ascomycota</taxon>
        <taxon>Pezizomycotina</taxon>
        <taxon>Lecanoromycetes</taxon>
        <taxon>OSLEUM clade</taxon>
        <taxon>Lecanoromycetidae</taxon>
        <taxon>Lecanorales</taxon>
        <taxon>Lecanorineae</taxon>
        <taxon>Parmeliaceae</taxon>
        <taxon>Alectoria</taxon>
    </lineage>
</organism>